<feature type="compositionally biased region" description="Basic and acidic residues" evidence="1">
    <location>
        <begin position="324"/>
        <end position="352"/>
    </location>
</feature>
<dbReference type="PANTHER" id="PTHR45089:SF42">
    <property type="entry name" value="J DOMAIN-CONTAINING PROTEIN"/>
    <property type="match status" value="1"/>
</dbReference>
<feature type="compositionally biased region" description="Basic and acidic residues" evidence="1">
    <location>
        <begin position="763"/>
        <end position="802"/>
    </location>
</feature>
<dbReference type="AlphaFoldDB" id="A0ABD1NF09"/>
<feature type="region of interest" description="Disordered" evidence="1">
    <location>
        <begin position="292"/>
        <end position="433"/>
    </location>
</feature>
<feature type="domain" description="J" evidence="2">
    <location>
        <begin position="67"/>
        <end position="131"/>
    </location>
</feature>
<organism evidence="3 4">
    <name type="scientific">Flemingia macrophylla</name>
    <dbReference type="NCBI Taxonomy" id="520843"/>
    <lineage>
        <taxon>Eukaryota</taxon>
        <taxon>Viridiplantae</taxon>
        <taxon>Streptophyta</taxon>
        <taxon>Embryophyta</taxon>
        <taxon>Tracheophyta</taxon>
        <taxon>Spermatophyta</taxon>
        <taxon>Magnoliopsida</taxon>
        <taxon>eudicotyledons</taxon>
        <taxon>Gunneridae</taxon>
        <taxon>Pentapetalae</taxon>
        <taxon>rosids</taxon>
        <taxon>fabids</taxon>
        <taxon>Fabales</taxon>
        <taxon>Fabaceae</taxon>
        <taxon>Papilionoideae</taxon>
        <taxon>50 kb inversion clade</taxon>
        <taxon>NPAAA clade</taxon>
        <taxon>indigoferoid/millettioid clade</taxon>
        <taxon>Phaseoleae</taxon>
        <taxon>Flemingia</taxon>
    </lineage>
</organism>
<accession>A0ABD1NF09</accession>
<feature type="compositionally biased region" description="Polar residues" evidence="1">
    <location>
        <begin position="733"/>
        <end position="746"/>
    </location>
</feature>
<feature type="region of interest" description="Disordered" evidence="1">
    <location>
        <begin position="223"/>
        <end position="280"/>
    </location>
</feature>
<feature type="compositionally biased region" description="Basic and acidic residues" evidence="1">
    <location>
        <begin position="715"/>
        <end position="725"/>
    </location>
</feature>
<dbReference type="EMBL" id="JBGMDY010000002">
    <property type="protein sequence ID" value="KAL2345740.1"/>
    <property type="molecule type" value="Genomic_DNA"/>
</dbReference>
<evidence type="ECO:0000313" key="3">
    <source>
        <dbReference type="EMBL" id="KAL2345740.1"/>
    </source>
</evidence>
<dbReference type="PROSITE" id="PS50076">
    <property type="entry name" value="DNAJ_2"/>
    <property type="match status" value="1"/>
</dbReference>
<dbReference type="Gene3D" id="1.10.287.110">
    <property type="entry name" value="DnaJ domain"/>
    <property type="match status" value="1"/>
</dbReference>
<dbReference type="SMART" id="SM00271">
    <property type="entry name" value="DnaJ"/>
    <property type="match status" value="1"/>
</dbReference>
<reference evidence="3 4" key="1">
    <citation type="submission" date="2024-08" db="EMBL/GenBank/DDBJ databases">
        <title>Insights into the chromosomal genome structure of Flemingia macrophylla.</title>
        <authorList>
            <person name="Ding Y."/>
            <person name="Zhao Y."/>
            <person name="Bi W."/>
            <person name="Wu M."/>
            <person name="Zhao G."/>
            <person name="Gong Y."/>
            <person name="Li W."/>
            <person name="Zhang P."/>
        </authorList>
    </citation>
    <scope>NUCLEOTIDE SEQUENCE [LARGE SCALE GENOMIC DNA]</scope>
    <source>
        <strain evidence="3">DYQJB</strain>
        <tissue evidence="3">Leaf</tissue>
    </source>
</reference>
<feature type="compositionally biased region" description="Polar residues" evidence="1">
    <location>
        <begin position="803"/>
        <end position="817"/>
    </location>
</feature>
<name>A0ABD1NF09_9FABA</name>
<dbReference type="InterPro" id="IPR036869">
    <property type="entry name" value="J_dom_sf"/>
</dbReference>
<proteinExistence type="predicted"/>
<feature type="compositionally biased region" description="Basic and acidic residues" evidence="1">
    <location>
        <begin position="418"/>
        <end position="433"/>
    </location>
</feature>
<gene>
    <name evidence="3" type="ORF">Fmac_007025</name>
</gene>
<dbReference type="Pfam" id="PF00226">
    <property type="entry name" value="DnaJ"/>
    <property type="match status" value="1"/>
</dbReference>
<dbReference type="InterPro" id="IPR024593">
    <property type="entry name" value="DUF3444"/>
</dbReference>
<dbReference type="PRINTS" id="PR00625">
    <property type="entry name" value="JDOMAIN"/>
</dbReference>
<dbReference type="Pfam" id="PF11926">
    <property type="entry name" value="DUF3444"/>
    <property type="match status" value="2"/>
</dbReference>
<dbReference type="CDD" id="cd06257">
    <property type="entry name" value="DnaJ"/>
    <property type="match status" value="1"/>
</dbReference>
<dbReference type="SUPFAM" id="SSF46565">
    <property type="entry name" value="Chaperone J-domain"/>
    <property type="match status" value="1"/>
</dbReference>
<feature type="compositionally biased region" description="Basic and acidic residues" evidence="1">
    <location>
        <begin position="381"/>
        <end position="395"/>
    </location>
</feature>
<feature type="region of interest" description="Disordered" evidence="1">
    <location>
        <begin position="702"/>
        <end position="818"/>
    </location>
</feature>
<protein>
    <recommendedName>
        <fullName evidence="2">J domain-containing protein</fullName>
    </recommendedName>
</protein>
<comment type="caution">
    <text evidence="3">The sequence shown here is derived from an EMBL/GenBank/DDBJ whole genome shotgun (WGS) entry which is preliminary data.</text>
</comment>
<evidence type="ECO:0000259" key="2">
    <source>
        <dbReference type="PROSITE" id="PS50076"/>
    </source>
</evidence>
<feature type="compositionally biased region" description="Polar residues" evidence="1">
    <location>
        <begin position="267"/>
        <end position="279"/>
    </location>
</feature>
<sequence length="1045" mass="117240">MECNKDEALRAKQIAENKMQAGDFEGALKFAMKAQRLFPDIQNIVQIITVCEVHCAALKKYSGSDMDWYGILQTDRVVDEATIKKQYRKLALLLHPDKNKSSGAEAAFKLIGEANRVLSDQTKRTLYDSKLGVSVRNTAPKVPPCYPNVHSFGEKYDGTARNHHNTFYSQYNTWNAYHRVENLTFWTCCPHCNTRYQYYKSILNQTIRCQQCSKSFTAHDMGNHNVPPGHGSPFNNQKKPPKHAPPKEASKRNGGKSCRKQEGVSMSKCTSGVGANSKFSKSRDCHVAAGVAKPGVGTSNATDSKDKESQTSTKVGCKRARHSATSDDYKKSGNGKGMKDAKVQENSVDPHRKSSRKKPHVLYTEADIDGDVGSSSKRPWHHESFTTTETKKREVPSTGGLFSNKNPASFTAGVGGQNDKKEASNSDLNDRKSKTDYCSPLKSNLSPSSEICCPDPDFSDFEKDREEDCFSVGQLWAIFDNTDSMPRFYAFVKKVYYPFKLQITWLEPDSDDQGEIDWNEAALPVSCGKFKLGHSQRTTDRFMFSHKMDSINGSDTGTYLVYPKKGETWAIFRHWDIGWSSNPAKHSEYQFEYVEVLSDFAEKVGIEVAYLGKLKGFVSLFQQTVLNGISIFCIPPNELYRFSHQVPSNKMTGAEREDVPRGSFELDPAGLPSSLFEVGDPGVVKMDGVNCSNHEYSNCKVEQAMSNDNKHKAKLRESNDDERVPKILRKSPRSSQKGMNNGQASTSDRDFSPEGNTVVSQTSEKKVKAPQKHEKSNHDETLSARKSPRDLSKKSAKGDASERTTGQWTDFLSNDSQNVKDRNIPHLSGVLSCNFKKEKSEGMFQCGQIWAIYGDRNHMPNTYAQIKKIEFTPKFRLHVSVLEPCSPPNDLKRTISCGSFKVKKAKLQILSLSAFSHQINVEPMVNNTFEIYPRKGEIWAIYKDQSYELTSNQGRGECHIVEVLADSDKSIQVVLLRPHSNSQTIFKAPRIQRSKTGVIEILREEVGRFSHQIPAYQHSGEDNIHLIGCWELDPSSVPGCFIPID</sequence>
<evidence type="ECO:0000256" key="1">
    <source>
        <dbReference type="SAM" id="MobiDB-lite"/>
    </source>
</evidence>
<dbReference type="PANTHER" id="PTHR45089">
    <property type="entry name" value="DNAJ HEAT SHOCK AMINO-TERMINAL DOMAIN PROTEIN-RELATED"/>
    <property type="match status" value="1"/>
</dbReference>
<dbReference type="Proteomes" id="UP001603857">
    <property type="component" value="Unassembled WGS sequence"/>
</dbReference>
<keyword evidence="4" id="KW-1185">Reference proteome</keyword>
<feature type="compositionally biased region" description="Polar residues" evidence="1">
    <location>
        <begin position="400"/>
        <end position="409"/>
    </location>
</feature>
<evidence type="ECO:0000313" key="4">
    <source>
        <dbReference type="Proteomes" id="UP001603857"/>
    </source>
</evidence>
<dbReference type="InterPro" id="IPR001623">
    <property type="entry name" value="DnaJ_domain"/>
</dbReference>